<evidence type="ECO:0008006" key="3">
    <source>
        <dbReference type="Google" id="ProtNLM"/>
    </source>
</evidence>
<dbReference type="RefSeq" id="WP_194413429.1">
    <property type="nucleotide sequence ID" value="NZ_BAABKZ010000001.1"/>
</dbReference>
<sequence>MSALGVIEVIGADTSFSSESARPAVPGVGRAAAKAGRERRPSDRVADSLSDLANDNIGVTLAKARIQAASTPGSTTLALLADAYELAGDRDSAVTVALQALELLTGTTNVAHDDPLAARTSLQVLMRAGRVDEAVRYAELLPINDRLKLEIAAALGSFERTQDAWRIVRGIGDVSGRDAVFGYLFALDGDYRRAAPALRAALREEPDDADTAFNLSIALWSLGAKRKAMAVAMQARAAAPARADIGLHVFELLLIEGYAARVEREVRELLAQGVVPSARLLIVRARAKLALGDSDPALRLLEQASAKAREEDDLATYAEVQSNLIRIRAFRRKTTRDRAIDELLALHEEIPESPIVVVNLAQVVDLKSHAQDLRRATEDVLSVCSEEQAAFLMFQLADLEGDTDAAADHALEWLKLEPDNPRALAAALVTIGIGSERWTDAAQLAITYRPDGKFGSEELNNAAYVFAMAGMSDRAIQLLTPVADQSFVLRATLGLAHLAAGNIDEGMRLYRRAADEADKVKDNIRSLMTAYQALVVRQLGLLEPEASVRVTSISLPPYPLPDDWEDRPEYLRLLAVARRHNFEWPLAI</sequence>
<protein>
    <recommendedName>
        <fullName evidence="3">Tetratricopeptide repeat protein</fullName>
    </recommendedName>
</protein>
<dbReference type="InterPro" id="IPR011990">
    <property type="entry name" value="TPR-like_helical_dom_sf"/>
</dbReference>
<accession>A0ABP9M428</accession>
<evidence type="ECO:0000313" key="1">
    <source>
        <dbReference type="EMBL" id="GAA5090728.1"/>
    </source>
</evidence>
<proteinExistence type="predicted"/>
<keyword evidence="2" id="KW-1185">Reference proteome</keyword>
<dbReference type="SUPFAM" id="SSF48452">
    <property type="entry name" value="TPR-like"/>
    <property type="match status" value="1"/>
</dbReference>
<dbReference type="Proteomes" id="UP001501407">
    <property type="component" value="Unassembled WGS sequence"/>
</dbReference>
<dbReference type="Gene3D" id="1.25.40.10">
    <property type="entry name" value="Tetratricopeptide repeat domain"/>
    <property type="match status" value="2"/>
</dbReference>
<reference evidence="2" key="1">
    <citation type="journal article" date="2019" name="Int. J. Syst. Evol. Microbiol.">
        <title>The Global Catalogue of Microorganisms (GCM) 10K type strain sequencing project: providing services to taxonomists for standard genome sequencing and annotation.</title>
        <authorList>
            <consortium name="The Broad Institute Genomics Platform"/>
            <consortium name="The Broad Institute Genome Sequencing Center for Infectious Disease"/>
            <person name="Wu L."/>
            <person name="Ma J."/>
        </authorList>
    </citation>
    <scope>NUCLEOTIDE SEQUENCE [LARGE SCALE GENOMIC DNA]</scope>
    <source>
        <strain evidence="2">JCM 18959</strain>
    </source>
</reference>
<dbReference type="EMBL" id="BAABKZ010000001">
    <property type="protein sequence ID" value="GAA5090728.1"/>
    <property type="molecule type" value="Genomic_DNA"/>
</dbReference>
<gene>
    <name evidence="1" type="ORF">GCM10025760_16760</name>
</gene>
<evidence type="ECO:0000313" key="2">
    <source>
        <dbReference type="Proteomes" id="UP001501407"/>
    </source>
</evidence>
<dbReference type="InterPro" id="IPR019734">
    <property type="entry name" value="TPR_rpt"/>
</dbReference>
<comment type="caution">
    <text evidence="1">The sequence shown here is derived from an EMBL/GenBank/DDBJ whole genome shotgun (WGS) entry which is preliminary data.</text>
</comment>
<dbReference type="Pfam" id="PF14559">
    <property type="entry name" value="TPR_19"/>
    <property type="match status" value="1"/>
</dbReference>
<dbReference type="SMART" id="SM00028">
    <property type="entry name" value="TPR"/>
    <property type="match status" value="3"/>
</dbReference>
<organism evidence="1 2">
    <name type="scientific">Microbacterium yannicii</name>
    <dbReference type="NCBI Taxonomy" id="671622"/>
    <lineage>
        <taxon>Bacteria</taxon>
        <taxon>Bacillati</taxon>
        <taxon>Actinomycetota</taxon>
        <taxon>Actinomycetes</taxon>
        <taxon>Micrococcales</taxon>
        <taxon>Microbacteriaceae</taxon>
        <taxon>Microbacterium</taxon>
    </lineage>
</organism>
<name>A0ABP9M428_9MICO</name>